<organism evidence="2 3">
    <name type="scientific">Iodidimonas nitroreducens</name>
    <dbReference type="NCBI Taxonomy" id="1236968"/>
    <lineage>
        <taxon>Bacteria</taxon>
        <taxon>Pseudomonadati</taxon>
        <taxon>Pseudomonadota</taxon>
        <taxon>Alphaproteobacteria</taxon>
        <taxon>Iodidimonadales</taxon>
        <taxon>Iodidimonadaceae</taxon>
        <taxon>Iodidimonas</taxon>
    </lineage>
</organism>
<accession>A0A5A7NDM6</accession>
<evidence type="ECO:0000259" key="1">
    <source>
        <dbReference type="Pfam" id="PF07811"/>
    </source>
</evidence>
<dbReference type="AlphaFoldDB" id="A0A5A7NDM6"/>
<evidence type="ECO:0000313" key="2">
    <source>
        <dbReference type="EMBL" id="GER05179.1"/>
    </source>
</evidence>
<proteinExistence type="predicted"/>
<name>A0A5A7NDM6_9PROT</name>
<comment type="caution">
    <text evidence="2">The sequence shown here is derived from an EMBL/GenBank/DDBJ whole genome shotgun (WGS) entry which is preliminary data.</text>
</comment>
<dbReference type="InterPro" id="IPR012495">
    <property type="entry name" value="TadE-like_dom"/>
</dbReference>
<dbReference type="Pfam" id="PF07811">
    <property type="entry name" value="TadE"/>
    <property type="match status" value="1"/>
</dbReference>
<dbReference type="Proteomes" id="UP000324996">
    <property type="component" value="Unassembled WGS sequence"/>
</dbReference>
<sequence>MEFAVVLPIYLIALFTVIEGGRLVYSQTALYFAVQEATRFAIVREGKVSDSEIRDFTAGRLVGLRGDLAVVTVESPINSTVNTSEYTVNIRYSFTPIFPYIGHETLTLTASSRGFIAFPPVLPQSGTATS</sequence>
<reference evidence="2 3" key="1">
    <citation type="submission" date="2019-09" db="EMBL/GenBank/DDBJ databases">
        <title>NBRP : Genome information of microbial organism related human and environment.</title>
        <authorList>
            <person name="Hattori M."/>
            <person name="Oshima K."/>
            <person name="Inaba H."/>
            <person name="Suda W."/>
            <person name="Sakamoto M."/>
            <person name="Iino T."/>
            <person name="Kitahara M."/>
            <person name="Oshida Y."/>
            <person name="Iida T."/>
            <person name="Kudo T."/>
            <person name="Itoh T."/>
            <person name="Ohkuma M."/>
        </authorList>
    </citation>
    <scope>NUCLEOTIDE SEQUENCE [LARGE SCALE GENOMIC DNA]</scope>
    <source>
        <strain evidence="2 3">Q-1</strain>
    </source>
</reference>
<keyword evidence="3" id="KW-1185">Reference proteome</keyword>
<evidence type="ECO:0000313" key="3">
    <source>
        <dbReference type="Proteomes" id="UP000324996"/>
    </source>
</evidence>
<protein>
    <recommendedName>
        <fullName evidence="1">TadE-like domain-containing protein</fullName>
    </recommendedName>
</protein>
<feature type="domain" description="TadE-like" evidence="1">
    <location>
        <begin position="2"/>
        <end position="39"/>
    </location>
</feature>
<gene>
    <name evidence="2" type="ORF">JCM17846_28610</name>
</gene>
<dbReference type="EMBL" id="BKCN01000019">
    <property type="protein sequence ID" value="GER05179.1"/>
    <property type="molecule type" value="Genomic_DNA"/>
</dbReference>